<reference evidence="3" key="2">
    <citation type="submission" date="2008-08" db="EMBL/GenBank/DDBJ databases">
        <authorList>
            <consortium name="Diatom Consortium"/>
            <person name="Grigoriev I."/>
            <person name="Grimwood J."/>
            <person name="Kuo A."/>
            <person name="Otillar R.P."/>
            <person name="Salamov A."/>
            <person name="Detter J.C."/>
            <person name="Lindquist E."/>
            <person name="Shapiro H."/>
            <person name="Lucas S."/>
            <person name="Glavina del Rio T."/>
            <person name="Pitluck S."/>
            <person name="Rokhsar D."/>
            <person name="Bowler C."/>
        </authorList>
    </citation>
    <scope>GENOME REANNOTATION</scope>
    <source>
        <strain evidence="3">CCAP 1055/1</strain>
    </source>
</reference>
<protein>
    <submittedName>
        <fullName evidence="2">Uncharacterized protein</fullName>
    </submittedName>
</protein>
<reference evidence="2 3" key="1">
    <citation type="journal article" date="2008" name="Nature">
        <title>The Phaeodactylum genome reveals the evolutionary history of diatom genomes.</title>
        <authorList>
            <person name="Bowler C."/>
            <person name="Allen A.E."/>
            <person name="Badger J.H."/>
            <person name="Grimwood J."/>
            <person name="Jabbari K."/>
            <person name="Kuo A."/>
            <person name="Maheswari U."/>
            <person name="Martens C."/>
            <person name="Maumus F."/>
            <person name="Otillar R.P."/>
            <person name="Rayko E."/>
            <person name="Salamov A."/>
            <person name="Vandepoele K."/>
            <person name="Beszteri B."/>
            <person name="Gruber A."/>
            <person name="Heijde M."/>
            <person name="Katinka M."/>
            <person name="Mock T."/>
            <person name="Valentin K."/>
            <person name="Verret F."/>
            <person name="Berges J.A."/>
            <person name="Brownlee C."/>
            <person name="Cadoret J.P."/>
            <person name="Chiovitti A."/>
            <person name="Choi C.J."/>
            <person name="Coesel S."/>
            <person name="De Martino A."/>
            <person name="Detter J.C."/>
            <person name="Durkin C."/>
            <person name="Falciatore A."/>
            <person name="Fournet J."/>
            <person name="Haruta M."/>
            <person name="Huysman M.J."/>
            <person name="Jenkins B.D."/>
            <person name="Jiroutova K."/>
            <person name="Jorgensen R.E."/>
            <person name="Joubert Y."/>
            <person name="Kaplan A."/>
            <person name="Kroger N."/>
            <person name="Kroth P.G."/>
            <person name="La Roche J."/>
            <person name="Lindquist E."/>
            <person name="Lommer M."/>
            <person name="Martin-Jezequel V."/>
            <person name="Lopez P.J."/>
            <person name="Lucas S."/>
            <person name="Mangogna M."/>
            <person name="McGinnis K."/>
            <person name="Medlin L.K."/>
            <person name="Montsant A."/>
            <person name="Oudot-Le Secq M.P."/>
            <person name="Napoli C."/>
            <person name="Obornik M."/>
            <person name="Parker M.S."/>
            <person name="Petit J.L."/>
            <person name="Porcel B.M."/>
            <person name="Poulsen N."/>
            <person name="Robison M."/>
            <person name="Rychlewski L."/>
            <person name="Rynearson T.A."/>
            <person name="Schmutz J."/>
            <person name="Shapiro H."/>
            <person name="Siaut M."/>
            <person name="Stanley M."/>
            <person name="Sussman M.R."/>
            <person name="Taylor A.R."/>
            <person name="Vardi A."/>
            <person name="von Dassow P."/>
            <person name="Vyverman W."/>
            <person name="Willis A."/>
            <person name="Wyrwicz L.S."/>
            <person name="Rokhsar D.S."/>
            <person name="Weissenbach J."/>
            <person name="Armbrust E.V."/>
            <person name="Green B.R."/>
            <person name="Van de Peer Y."/>
            <person name="Grigoriev I.V."/>
        </authorList>
    </citation>
    <scope>NUCLEOTIDE SEQUENCE [LARGE SCALE GENOMIC DNA]</scope>
    <source>
        <strain evidence="2 3">CCAP 1055/1</strain>
    </source>
</reference>
<dbReference type="Proteomes" id="UP000000759">
    <property type="component" value="Chromosome 18"/>
</dbReference>
<keyword evidence="3" id="KW-1185">Reference proteome</keyword>
<evidence type="ECO:0000256" key="1">
    <source>
        <dbReference type="SAM" id="Phobius"/>
    </source>
</evidence>
<dbReference type="PaxDb" id="2850-Phatr39065"/>
<evidence type="ECO:0000313" key="3">
    <source>
        <dbReference type="Proteomes" id="UP000000759"/>
    </source>
</evidence>
<proteinExistence type="predicted"/>
<dbReference type="AlphaFoldDB" id="B7G7Q6"/>
<name>B7G7Q6_PHATC</name>
<dbReference type="eggNOG" id="ENOG502QZ54">
    <property type="taxonomic scope" value="Eukaryota"/>
</dbReference>
<keyword evidence="1" id="KW-0472">Membrane</keyword>
<accession>B7G7Q6</accession>
<gene>
    <name evidence="2" type="ORF">PHATRDRAFT_39065</name>
</gene>
<dbReference type="InParanoid" id="B7G7Q6"/>
<dbReference type="HOGENOM" id="CLU_772662_0_0_1"/>
<sequence>MSRRAGTNDYIQSLPIPRRTEIARLARLAIYSLWGLAYLAVNHWGLQLNRQLYTFVTTKKSLLPYESLTKTMRNIIMVHDQDDSFCRAITNPGVTSLSPSPLEFVHIPRTGGKTIEALGSRYNISWGCCHWMNYSRLDLRCPRRKHSKPNHPHWNTSYWHVPIRYHSTGLNASDPTEETWKWYESKSLFAVVRDPFHRAVSQWNFACKLPSMNVEADQCGNATLMNQKLLEIARLTEKAGPGTVSRATKPSKEYFLADGRFIPQVDYVTNIPPNKLGAARHNPEQVYIIRQESFLGDLSCLLQRFGLKWRLPASKRDKEAGRLTVSNLTRKTRDVLAHVYAEDFDVFGYAKQIDNRSPV</sequence>
<dbReference type="EMBL" id="CM000620">
    <property type="protein sequence ID" value="EEC45274.1"/>
    <property type="molecule type" value="Genomic_DNA"/>
</dbReference>
<keyword evidence="1" id="KW-0812">Transmembrane</keyword>
<dbReference type="OrthoDB" id="416042at2759"/>
<dbReference type="GeneID" id="7194737"/>
<feature type="transmembrane region" description="Helical" evidence="1">
    <location>
        <begin position="28"/>
        <end position="46"/>
    </location>
</feature>
<organism evidence="2 3">
    <name type="scientific">Phaeodactylum tricornutum (strain CCAP 1055/1)</name>
    <dbReference type="NCBI Taxonomy" id="556484"/>
    <lineage>
        <taxon>Eukaryota</taxon>
        <taxon>Sar</taxon>
        <taxon>Stramenopiles</taxon>
        <taxon>Ochrophyta</taxon>
        <taxon>Bacillariophyta</taxon>
        <taxon>Bacillariophyceae</taxon>
        <taxon>Bacillariophycidae</taxon>
        <taxon>Naviculales</taxon>
        <taxon>Phaeodactylaceae</taxon>
        <taxon>Phaeodactylum</taxon>
    </lineage>
</organism>
<dbReference type="KEGG" id="pti:PHATRDRAFT_39065"/>
<keyword evidence="1" id="KW-1133">Transmembrane helix</keyword>
<dbReference type="InterPro" id="IPR027417">
    <property type="entry name" value="P-loop_NTPase"/>
</dbReference>
<evidence type="ECO:0000313" key="2">
    <source>
        <dbReference type="EMBL" id="EEC45274.1"/>
    </source>
</evidence>
<dbReference type="Gene3D" id="3.40.50.300">
    <property type="entry name" value="P-loop containing nucleotide triphosphate hydrolases"/>
    <property type="match status" value="1"/>
</dbReference>
<dbReference type="RefSeq" id="XP_002183056.1">
    <property type="nucleotide sequence ID" value="XM_002183020.1"/>
</dbReference>